<feature type="compositionally biased region" description="Low complexity" evidence="7">
    <location>
        <begin position="373"/>
        <end position="387"/>
    </location>
</feature>
<name>A0A9Q1QF19_9CARY</name>
<evidence type="ECO:0000256" key="1">
    <source>
        <dbReference type="ARBA" id="ARBA00001946"/>
    </source>
</evidence>
<dbReference type="InterPro" id="IPR050747">
    <property type="entry name" value="Mitochondrial_chaperone_BCS1"/>
</dbReference>
<dbReference type="InterPro" id="IPR003960">
    <property type="entry name" value="ATPase_AAA_CS"/>
</dbReference>
<feature type="region of interest" description="Disordered" evidence="7">
    <location>
        <begin position="367"/>
        <end position="392"/>
    </location>
</feature>
<dbReference type="Pfam" id="PF25568">
    <property type="entry name" value="AAA_lid_At3g28540"/>
    <property type="match status" value="1"/>
</dbReference>
<keyword evidence="3" id="KW-0378">Hydrolase</keyword>
<comment type="similarity">
    <text evidence="2">Belongs to the AAA ATPase family. BCS1 subfamily.</text>
</comment>
<gene>
    <name evidence="9" type="ORF">Cgig2_009591</name>
</gene>
<dbReference type="PROSITE" id="PS00674">
    <property type="entry name" value="AAA"/>
    <property type="match status" value="1"/>
</dbReference>
<evidence type="ECO:0000259" key="8">
    <source>
        <dbReference type="SMART" id="SM00382"/>
    </source>
</evidence>
<dbReference type="GO" id="GO:0006950">
    <property type="term" value="P:response to stress"/>
    <property type="evidence" value="ECO:0007669"/>
    <property type="project" value="UniProtKB-ARBA"/>
</dbReference>
<dbReference type="InterPro" id="IPR025753">
    <property type="entry name" value="AAA_N_dom"/>
</dbReference>
<evidence type="ECO:0000256" key="4">
    <source>
        <dbReference type="ARBA" id="ARBA00022842"/>
    </source>
</evidence>
<dbReference type="Proteomes" id="UP001153076">
    <property type="component" value="Unassembled WGS sequence"/>
</dbReference>
<proteinExistence type="inferred from homology"/>
<comment type="cofactor">
    <cofactor evidence="1">
        <name>Mg(2+)</name>
        <dbReference type="ChEBI" id="CHEBI:18420"/>
    </cofactor>
</comment>
<keyword evidence="10" id="KW-1185">Reference proteome</keyword>
<dbReference type="CDD" id="cd19510">
    <property type="entry name" value="RecA-like_BCS1"/>
    <property type="match status" value="1"/>
</dbReference>
<feature type="region of interest" description="Disordered" evidence="7">
    <location>
        <begin position="1"/>
        <end position="29"/>
    </location>
</feature>
<dbReference type="Pfam" id="PF14363">
    <property type="entry name" value="AAA_assoc"/>
    <property type="match status" value="1"/>
</dbReference>
<evidence type="ECO:0000313" key="9">
    <source>
        <dbReference type="EMBL" id="KAJ8439767.1"/>
    </source>
</evidence>
<organism evidence="9 10">
    <name type="scientific">Carnegiea gigantea</name>
    <dbReference type="NCBI Taxonomy" id="171969"/>
    <lineage>
        <taxon>Eukaryota</taxon>
        <taxon>Viridiplantae</taxon>
        <taxon>Streptophyta</taxon>
        <taxon>Embryophyta</taxon>
        <taxon>Tracheophyta</taxon>
        <taxon>Spermatophyta</taxon>
        <taxon>Magnoliopsida</taxon>
        <taxon>eudicotyledons</taxon>
        <taxon>Gunneridae</taxon>
        <taxon>Pentapetalae</taxon>
        <taxon>Caryophyllales</taxon>
        <taxon>Cactineae</taxon>
        <taxon>Cactaceae</taxon>
        <taxon>Cactoideae</taxon>
        <taxon>Echinocereeae</taxon>
        <taxon>Carnegiea</taxon>
    </lineage>
</organism>
<evidence type="ECO:0000256" key="2">
    <source>
        <dbReference type="ARBA" id="ARBA00007448"/>
    </source>
</evidence>
<dbReference type="Gene3D" id="3.40.50.300">
    <property type="entry name" value="P-loop containing nucleotide triphosphate hydrolases"/>
    <property type="match status" value="1"/>
</dbReference>
<feature type="domain" description="AAA+ ATPase" evidence="8">
    <location>
        <begin position="298"/>
        <end position="448"/>
    </location>
</feature>
<feature type="compositionally biased region" description="Pro residues" evidence="7">
    <location>
        <begin position="11"/>
        <end position="25"/>
    </location>
</feature>
<keyword evidence="6" id="KW-0547">Nucleotide-binding</keyword>
<accession>A0A9Q1QF19</accession>
<dbReference type="OrthoDB" id="10251412at2759"/>
<dbReference type="SUPFAM" id="SSF52540">
    <property type="entry name" value="P-loop containing nucleoside triphosphate hydrolases"/>
    <property type="match status" value="1"/>
</dbReference>
<comment type="caution">
    <text evidence="9">The sequence shown here is derived from an EMBL/GenBank/DDBJ whole genome shotgun (WGS) entry which is preliminary data.</text>
</comment>
<sequence length="560" mass="63146">MIYSNFTKPPFHTPPLSFPSPPPPRNHSATATATTAAATMYSYFPAQLPTFTPSSLFATYASISAMVMLLRSVLNDVIPYPARAYIFSLVCSLFRFRSSKLTLVIEETNGTGIGRNHYYDAAELYLATKVTTPSTDRLKISKSSRDKSPTIRFEPGEQINDCYEGVHLRWRFGCLESGKGRPRGFEDDPDSGGAVSAFKTRFFELSFDKEFRSTVMNSYLPYVEAKYKTVKEEDRDLKLYTLGHRSSYGNVFWDATNLDHPSTFDTLAMDPDRKEVIKDDLNRFIRRREFYRRVGRAWKRGYLLFGPPGTGKSSLIAAMANHLRFDIYDLQLTNLMRDSELRRVLVSIPSRSILVIEDIDCTVEIKDRRNNSHHSSTGGSSPNGSNHYSKNPEPQLSLSGLLNFIDGLWSSCGDERLIVFTTNHKDKLDPALLRPGRMDMHIEMSYLTVQGFRILASNYLDIKGGYHKLFDEIEQLIDTVKVTPAQVAEELMRSEDINDALQGVLKLLKGKEKENKEAVVKVEGVDANLDVNEGTEIEGTSKVTFNNDAKPQPSKSSFCS</sequence>
<dbReference type="Gene3D" id="6.10.280.40">
    <property type="match status" value="1"/>
</dbReference>
<dbReference type="InterPro" id="IPR027417">
    <property type="entry name" value="P-loop_NTPase"/>
</dbReference>
<dbReference type="GO" id="GO:0005524">
    <property type="term" value="F:ATP binding"/>
    <property type="evidence" value="ECO:0007669"/>
    <property type="project" value="UniProtKB-KW"/>
</dbReference>
<keyword evidence="6" id="KW-0067">ATP-binding</keyword>
<evidence type="ECO:0000256" key="6">
    <source>
        <dbReference type="RuleBase" id="RU003651"/>
    </source>
</evidence>
<dbReference type="PANTHER" id="PTHR23070">
    <property type="entry name" value="BCS1 AAA-TYPE ATPASE"/>
    <property type="match status" value="1"/>
</dbReference>
<dbReference type="Pfam" id="PF00004">
    <property type="entry name" value="AAA"/>
    <property type="match status" value="1"/>
</dbReference>
<evidence type="ECO:0000256" key="7">
    <source>
        <dbReference type="SAM" id="MobiDB-lite"/>
    </source>
</evidence>
<dbReference type="GO" id="GO:0016887">
    <property type="term" value="F:ATP hydrolysis activity"/>
    <property type="evidence" value="ECO:0007669"/>
    <property type="project" value="InterPro"/>
</dbReference>
<dbReference type="InterPro" id="IPR003959">
    <property type="entry name" value="ATPase_AAA_core"/>
</dbReference>
<comment type="catalytic activity">
    <reaction evidence="5">
        <text>ATP + H2O = ADP + phosphate + H(+)</text>
        <dbReference type="Rhea" id="RHEA:13065"/>
        <dbReference type="ChEBI" id="CHEBI:15377"/>
        <dbReference type="ChEBI" id="CHEBI:15378"/>
        <dbReference type="ChEBI" id="CHEBI:30616"/>
        <dbReference type="ChEBI" id="CHEBI:43474"/>
        <dbReference type="ChEBI" id="CHEBI:456216"/>
    </reaction>
</comment>
<dbReference type="SMART" id="SM00382">
    <property type="entry name" value="AAA"/>
    <property type="match status" value="1"/>
</dbReference>
<dbReference type="InterPro" id="IPR003593">
    <property type="entry name" value="AAA+_ATPase"/>
</dbReference>
<evidence type="ECO:0000256" key="5">
    <source>
        <dbReference type="ARBA" id="ARBA00049360"/>
    </source>
</evidence>
<evidence type="ECO:0000256" key="3">
    <source>
        <dbReference type="ARBA" id="ARBA00022801"/>
    </source>
</evidence>
<reference evidence="9" key="1">
    <citation type="submission" date="2022-04" db="EMBL/GenBank/DDBJ databases">
        <title>Carnegiea gigantea Genome sequencing and assembly v2.</title>
        <authorList>
            <person name="Copetti D."/>
            <person name="Sanderson M.J."/>
            <person name="Burquez A."/>
            <person name="Wojciechowski M.F."/>
        </authorList>
    </citation>
    <scope>NUCLEOTIDE SEQUENCE</scope>
    <source>
        <strain evidence="9">SGP5-SGP5p</strain>
        <tissue evidence="9">Aerial part</tissue>
    </source>
</reference>
<protein>
    <recommendedName>
        <fullName evidence="8">AAA+ ATPase domain-containing protein</fullName>
    </recommendedName>
</protein>
<dbReference type="AlphaFoldDB" id="A0A9Q1QF19"/>
<dbReference type="EMBL" id="JAKOGI010000208">
    <property type="protein sequence ID" value="KAJ8439767.1"/>
    <property type="molecule type" value="Genomic_DNA"/>
</dbReference>
<keyword evidence="4" id="KW-0460">Magnesium</keyword>
<dbReference type="InterPro" id="IPR058017">
    <property type="entry name" value="At3g28540-like_C"/>
</dbReference>
<evidence type="ECO:0000313" key="10">
    <source>
        <dbReference type="Proteomes" id="UP001153076"/>
    </source>
</evidence>